<keyword evidence="3" id="KW-1185">Reference proteome</keyword>
<dbReference type="EMBL" id="CM017878">
    <property type="protein sequence ID" value="KAG1354389.1"/>
    <property type="molecule type" value="Genomic_DNA"/>
</dbReference>
<reference evidence="2" key="2">
    <citation type="submission" date="2019-07" db="EMBL/GenBank/DDBJ databases">
        <authorList>
            <person name="Yang Y."/>
            <person name="Bocs S."/>
            <person name="Baudouin L."/>
        </authorList>
    </citation>
    <scope>NUCLEOTIDE SEQUENCE</scope>
    <source>
        <tissue evidence="2">Spear leaf of Hainan Tall coconut</tissue>
    </source>
</reference>
<sequence length="143" mass="15861">MEKVLFDSKLELAFLGRRTCSKPSISPRGDLRFSGQACSVRQRGFRGNVSYSIARTSTEDIDSIAPKKLLTSDSCIIHGSKVAACLWPSPTENYELDAYEDEYGGIIIKSEGLPWNANIFASALRQSLSHWKVEVFEGSRPSI</sequence>
<dbReference type="InterPro" id="IPR040618">
    <property type="entry name" value="Pre-Nudix"/>
</dbReference>
<dbReference type="Pfam" id="PF18290">
    <property type="entry name" value="Nudix_hydro"/>
    <property type="match status" value="1"/>
</dbReference>
<dbReference type="GO" id="GO:0016787">
    <property type="term" value="F:hydrolase activity"/>
    <property type="evidence" value="ECO:0007669"/>
    <property type="project" value="UniProtKB-KW"/>
</dbReference>
<evidence type="ECO:0000259" key="1">
    <source>
        <dbReference type="Pfam" id="PF18290"/>
    </source>
</evidence>
<dbReference type="Gene3D" id="3.40.630.30">
    <property type="match status" value="1"/>
</dbReference>
<reference evidence="2" key="1">
    <citation type="journal article" date="2017" name="Gigascience">
        <title>The genome draft of coconut (Cocos nucifera).</title>
        <authorList>
            <person name="Xiao Y."/>
            <person name="Xu P."/>
            <person name="Fan H."/>
            <person name="Baudouin L."/>
            <person name="Xia W."/>
            <person name="Bocs S."/>
            <person name="Xu J."/>
            <person name="Li Q."/>
            <person name="Guo A."/>
            <person name="Zhou L."/>
            <person name="Li J."/>
            <person name="Wu Y."/>
            <person name="Ma Z."/>
            <person name="Armero A."/>
            <person name="Issali A.E."/>
            <person name="Liu N."/>
            <person name="Peng M."/>
            <person name="Yang Y."/>
        </authorList>
    </citation>
    <scope>NUCLEOTIDE SEQUENCE</scope>
    <source>
        <tissue evidence="2">Spear leaf of Hainan Tall coconut</tissue>
    </source>
</reference>
<dbReference type="Proteomes" id="UP000797356">
    <property type="component" value="Chromosome 7"/>
</dbReference>
<keyword evidence="2" id="KW-0378">Hydrolase</keyword>
<dbReference type="AlphaFoldDB" id="A0A8K0IFB1"/>
<protein>
    <submittedName>
        <fullName evidence="2">Putative nudix hydrolase 8</fullName>
    </submittedName>
</protein>
<evidence type="ECO:0000313" key="2">
    <source>
        <dbReference type="EMBL" id="KAG1354389.1"/>
    </source>
</evidence>
<evidence type="ECO:0000313" key="3">
    <source>
        <dbReference type="Proteomes" id="UP000797356"/>
    </source>
</evidence>
<accession>A0A8K0IFB1</accession>
<proteinExistence type="predicted"/>
<comment type="caution">
    <text evidence="2">The sequence shown here is derived from an EMBL/GenBank/DDBJ whole genome shotgun (WGS) entry which is preliminary data.</text>
</comment>
<dbReference type="OrthoDB" id="447842at2759"/>
<organism evidence="2 3">
    <name type="scientific">Cocos nucifera</name>
    <name type="common">Coconut palm</name>
    <dbReference type="NCBI Taxonomy" id="13894"/>
    <lineage>
        <taxon>Eukaryota</taxon>
        <taxon>Viridiplantae</taxon>
        <taxon>Streptophyta</taxon>
        <taxon>Embryophyta</taxon>
        <taxon>Tracheophyta</taxon>
        <taxon>Spermatophyta</taxon>
        <taxon>Magnoliopsida</taxon>
        <taxon>Liliopsida</taxon>
        <taxon>Arecaceae</taxon>
        <taxon>Arecoideae</taxon>
        <taxon>Cocoseae</taxon>
        <taxon>Attaleinae</taxon>
        <taxon>Cocos</taxon>
    </lineage>
</organism>
<feature type="domain" description="Pre-nudix hydrolase" evidence="1">
    <location>
        <begin position="96"/>
        <end position="134"/>
    </location>
</feature>
<name>A0A8K0IFB1_COCNU</name>
<gene>
    <name evidence="2" type="ORF">COCNU_07G005010</name>
</gene>